<evidence type="ECO:0000256" key="3">
    <source>
        <dbReference type="ARBA" id="ARBA00023239"/>
    </source>
</evidence>
<feature type="domain" description="DJ-1/PfpI" evidence="6">
    <location>
        <begin position="30"/>
        <end position="225"/>
    </location>
</feature>
<evidence type="ECO:0000259" key="6">
    <source>
        <dbReference type="Pfam" id="PF01965"/>
    </source>
</evidence>
<keyword evidence="2" id="KW-0346">Stress response</keyword>
<comment type="catalytic activity">
    <reaction evidence="5">
        <text>methylglyoxal + H2O = (R)-lactate + H(+)</text>
        <dbReference type="Rhea" id="RHEA:27754"/>
        <dbReference type="ChEBI" id="CHEBI:15377"/>
        <dbReference type="ChEBI" id="CHEBI:15378"/>
        <dbReference type="ChEBI" id="CHEBI:16004"/>
        <dbReference type="ChEBI" id="CHEBI:17158"/>
        <dbReference type="EC" id="4.2.1.130"/>
    </reaction>
</comment>
<reference evidence="7" key="2">
    <citation type="submission" date="2023-06" db="EMBL/GenBank/DDBJ databases">
        <authorList>
            <consortium name="Lawrence Berkeley National Laboratory"/>
            <person name="Mondo S.J."/>
            <person name="Hensen N."/>
            <person name="Bonometti L."/>
            <person name="Westerberg I."/>
            <person name="Brannstrom I.O."/>
            <person name="Guillou S."/>
            <person name="Cros-Aarteil S."/>
            <person name="Calhoun S."/>
            <person name="Haridas S."/>
            <person name="Kuo A."/>
            <person name="Pangilinan J."/>
            <person name="Riley R."/>
            <person name="Labutti K."/>
            <person name="Andreopoulos B."/>
            <person name="Lipzen A."/>
            <person name="Chen C."/>
            <person name="Yanf M."/>
            <person name="Daum C."/>
            <person name="Ng V."/>
            <person name="Clum A."/>
            <person name="Steindorff A."/>
            <person name="Ohm R."/>
            <person name="Martin F."/>
            <person name="Silar P."/>
            <person name="Natvig D."/>
            <person name="Lalanne C."/>
            <person name="Gautier V."/>
            <person name="Ament-Velasquez S.L."/>
            <person name="Kruys A."/>
            <person name="Hutchinson M.I."/>
            <person name="Powell A.J."/>
            <person name="Barry K."/>
            <person name="Miller A.N."/>
            <person name="Grigoriev I.V."/>
            <person name="Debuchy R."/>
            <person name="Gladieux P."/>
            <person name="Thoren M.H."/>
            <person name="Johannesson H."/>
        </authorList>
    </citation>
    <scope>NUCLEOTIDE SEQUENCE</scope>
    <source>
        <strain evidence="7">CBS 333.67</strain>
    </source>
</reference>
<keyword evidence="7" id="KW-0315">Glutamine amidotransferase</keyword>
<evidence type="ECO:0000313" key="7">
    <source>
        <dbReference type="EMBL" id="KAK3307336.1"/>
    </source>
</evidence>
<sequence>MSDSPKILVVLTSHGKLGDTGKPTGWYLPELAHPHAVLTQQGFHITLASPAGGPAPLDPSSVEASANDTTSQAFLAEHKSLWETTTPLESFLGRADEFAAVFFPGGHGPMFDLASDPTSHALVQEFAQKGKVVAAVCHGPAALVGVKGFLRGKKVTGFSNEEEKEVGLEKVVPFSLEDKLVEAVGKGGKYEKAGEKWGEKVVVDGKLITGQNPASSKKVAEEIVKAVYGA</sequence>
<evidence type="ECO:0000256" key="4">
    <source>
        <dbReference type="ARBA" id="ARBA00038493"/>
    </source>
</evidence>
<dbReference type="CDD" id="cd03141">
    <property type="entry name" value="GATase1_Hsp31_like"/>
    <property type="match status" value="1"/>
</dbReference>
<comment type="similarity">
    <text evidence="4">Belongs to the peptidase C56 family. HSP31-like subfamily.</text>
</comment>
<dbReference type="InterPro" id="IPR029062">
    <property type="entry name" value="Class_I_gatase-like"/>
</dbReference>
<evidence type="ECO:0000256" key="1">
    <source>
        <dbReference type="ARBA" id="ARBA00013134"/>
    </source>
</evidence>
<dbReference type="GO" id="GO:0019243">
    <property type="term" value="P:methylglyoxal catabolic process to D-lactate via S-lactoyl-glutathione"/>
    <property type="evidence" value="ECO:0007669"/>
    <property type="project" value="TreeGrafter"/>
</dbReference>
<comment type="caution">
    <text evidence="7">The sequence shown here is derived from an EMBL/GenBank/DDBJ whole genome shotgun (WGS) entry which is preliminary data.</text>
</comment>
<evidence type="ECO:0000313" key="8">
    <source>
        <dbReference type="Proteomes" id="UP001273166"/>
    </source>
</evidence>
<gene>
    <name evidence="7" type="ORF">B0T15DRAFT_174213</name>
</gene>
<dbReference type="Proteomes" id="UP001273166">
    <property type="component" value="Unassembled WGS sequence"/>
</dbReference>
<dbReference type="GO" id="GO:0005737">
    <property type="term" value="C:cytoplasm"/>
    <property type="evidence" value="ECO:0007669"/>
    <property type="project" value="TreeGrafter"/>
</dbReference>
<dbReference type="PANTHER" id="PTHR48094">
    <property type="entry name" value="PROTEIN/NUCLEIC ACID DEGLYCASE DJ-1-RELATED"/>
    <property type="match status" value="1"/>
</dbReference>
<accession>A0AAJ0M355</accession>
<dbReference type="PANTHER" id="PTHR48094:SF11">
    <property type="entry name" value="GLUTATHIONE-INDEPENDENT GLYOXALASE HSP31-RELATED"/>
    <property type="match status" value="1"/>
</dbReference>
<evidence type="ECO:0000256" key="2">
    <source>
        <dbReference type="ARBA" id="ARBA00023016"/>
    </source>
</evidence>
<dbReference type="Gene3D" id="3.40.50.880">
    <property type="match status" value="1"/>
</dbReference>
<reference evidence="7" key="1">
    <citation type="journal article" date="2023" name="Mol. Phylogenet. Evol.">
        <title>Genome-scale phylogeny and comparative genomics of the fungal order Sordariales.</title>
        <authorList>
            <person name="Hensen N."/>
            <person name="Bonometti L."/>
            <person name="Westerberg I."/>
            <person name="Brannstrom I.O."/>
            <person name="Guillou S."/>
            <person name="Cros-Aarteil S."/>
            <person name="Calhoun S."/>
            <person name="Haridas S."/>
            <person name="Kuo A."/>
            <person name="Mondo S."/>
            <person name="Pangilinan J."/>
            <person name="Riley R."/>
            <person name="LaButti K."/>
            <person name="Andreopoulos B."/>
            <person name="Lipzen A."/>
            <person name="Chen C."/>
            <person name="Yan M."/>
            <person name="Daum C."/>
            <person name="Ng V."/>
            <person name="Clum A."/>
            <person name="Steindorff A."/>
            <person name="Ohm R.A."/>
            <person name="Martin F."/>
            <person name="Silar P."/>
            <person name="Natvig D.O."/>
            <person name="Lalanne C."/>
            <person name="Gautier V."/>
            <person name="Ament-Velasquez S.L."/>
            <person name="Kruys A."/>
            <person name="Hutchinson M.I."/>
            <person name="Powell A.J."/>
            <person name="Barry K."/>
            <person name="Miller A.N."/>
            <person name="Grigoriev I.V."/>
            <person name="Debuchy R."/>
            <person name="Gladieux P."/>
            <person name="Hiltunen Thoren M."/>
            <person name="Johannesson H."/>
        </authorList>
    </citation>
    <scope>NUCLEOTIDE SEQUENCE</scope>
    <source>
        <strain evidence="7">CBS 333.67</strain>
    </source>
</reference>
<organism evidence="7 8">
    <name type="scientific">Chaetomium strumarium</name>
    <dbReference type="NCBI Taxonomy" id="1170767"/>
    <lineage>
        <taxon>Eukaryota</taxon>
        <taxon>Fungi</taxon>
        <taxon>Dikarya</taxon>
        <taxon>Ascomycota</taxon>
        <taxon>Pezizomycotina</taxon>
        <taxon>Sordariomycetes</taxon>
        <taxon>Sordariomycetidae</taxon>
        <taxon>Sordariales</taxon>
        <taxon>Chaetomiaceae</taxon>
        <taxon>Chaetomium</taxon>
    </lineage>
</organism>
<dbReference type="GeneID" id="87881058"/>
<dbReference type="EMBL" id="JAUDZG010000003">
    <property type="protein sequence ID" value="KAK3307336.1"/>
    <property type="molecule type" value="Genomic_DNA"/>
</dbReference>
<protein>
    <recommendedName>
        <fullName evidence="1">D-lactate dehydratase</fullName>
        <ecNumber evidence="1">4.2.1.130</ecNumber>
    </recommendedName>
</protein>
<proteinExistence type="inferred from homology"/>
<dbReference type="Pfam" id="PF01965">
    <property type="entry name" value="DJ-1_PfpI"/>
    <property type="match status" value="1"/>
</dbReference>
<keyword evidence="8" id="KW-1185">Reference proteome</keyword>
<evidence type="ECO:0000256" key="5">
    <source>
        <dbReference type="ARBA" id="ARBA00048082"/>
    </source>
</evidence>
<dbReference type="InterPro" id="IPR002818">
    <property type="entry name" value="DJ-1/PfpI"/>
</dbReference>
<dbReference type="SUPFAM" id="SSF52317">
    <property type="entry name" value="Class I glutamine amidotransferase-like"/>
    <property type="match status" value="1"/>
</dbReference>
<name>A0AAJ0M355_9PEZI</name>
<dbReference type="InterPro" id="IPR050325">
    <property type="entry name" value="Prot/Nucl_acid_deglycase"/>
</dbReference>
<dbReference type="GO" id="GO:0019172">
    <property type="term" value="F:glyoxalase III activity"/>
    <property type="evidence" value="ECO:0007669"/>
    <property type="project" value="UniProtKB-EC"/>
</dbReference>
<keyword evidence="3" id="KW-0456">Lyase</keyword>
<dbReference type="EC" id="4.2.1.130" evidence="1"/>
<dbReference type="RefSeq" id="XP_062723116.1">
    <property type="nucleotide sequence ID" value="XM_062862229.1"/>
</dbReference>
<dbReference type="AlphaFoldDB" id="A0AAJ0M355"/>